<reference evidence="1 2" key="1">
    <citation type="submission" date="2022-01" db="EMBL/GenBank/DDBJ databases">
        <title>Collection of gut derived symbiotic bacterial strains cultured from healthy donors.</title>
        <authorList>
            <person name="Lin H."/>
            <person name="Kohout C."/>
            <person name="Waligurski E."/>
            <person name="Pamer E.G."/>
        </authorList>
    </citation>
    <scope>NUCLEOTIDE SEQUENCE [LARGE SCALE GENOMIC DNA]</scope>
    <source>
        <strain evidence="1 2">DFI.3.7</strain>
    </source>
</reference>
<name>A0ABS9M6P7_9FIRM</name>
<organism evidence="1 2">
    <name type="scientific">Intestinimonas massiliensis</name>
    <name type="common">ex Afouda et al. 2020</name>
    <dbReference type="NCBI Taxonomy" id="1673721"/>
    <lineage>
        <taxon>Bacteria</taxon>
        <taxon>Bacillati</taxon>
        <taxon>Bacillota</taxon>
        <taxon>Clostridia</taxon>
        <taxon>Eubacteriales</taxon>
        <taxon>Intestinimonas</taxon>
    </lineage>
</organism>
<evidence type="ECO:0000313" key="2">
    <source>
        <dbReference type="Proteomes" id="UP001200313"/>
    </source>
</evidence>
<dbReference type="RefSeq" id="WP_238073456.1">
    <property type="nucleotide sequence ID" value="NZ_JAKNJB010000006.1"/>
</dbReference>
<evidence type="ECO:0000313" key="1">
    <source>
        <dbReference type="EMBL" id="MCG4526436.1"/>
    </source>
</evidence>
<gene>
    <name evidence="1" type="ORF">L0P79_05010</name>
</gene>
<protein>
    <submittedName>
        <fullName evidence="1">Uncharacterized protein</fullName>
    </submittedName>
</protein>
<dbReference type="Proteomes" id="UP001200313">
    <property type="component" value="Unassembled WGS sequence"/>
</dbReference>
<proteinExistence type="predicted"/>
<dbReference type="EMBL" id="JAKNJB010000006">
    <property type="protein sequence ID" value="MCG4526436.1"/>
    <property type="molecule type" value="Genomic_DNA"/>
</dbReference>
<sequence>MRTRSFGTIIVGGICVHPGYRMGQEYRHVETQNIEFGNSSAENGLNIPWNITDEGLFQAVEPVIKAVPERFVQQNSLNQDGQIVYVDNLAYELSFLPAVTVEGTGRDIRPQLKPVSKEIGPELCGKDLMIWTRDLVPVIGHLVEISEYDLLLRDGAQLVTERSRFVSSVQGVTAVELDGLLSVQGFRTTE</sequence>
<comment type="caution">
    <text evidence="1">The sequence shown here is derived from an EMBL/GenBank/DDBJ whole genome shotgun (WGS) entry which is preliminary data.</text>
</comment>
<keyword evidence="2" id="KW-1185">Reference proteome</keyword>
<accession>A0ABS9M6P7</accession>